<accession>A0A9D1N107</accession>
<dbReference type="InterPro" id="IPR001173">
    <property type="entry name" value="Glyco_trans_2-like"/>
</dbReference>
<organism evidence="4 5">
    <name type="scientific">Candidatus Limenecus avicola</name>
    <dbReference type="NCBI Taxonomy" id="2840847"/>
    <lineage>
        <taxon>Bacteria</taxon>
        <taxon>Bacillati</taxon>
        <taxon>Bacillota</taxon>
        <taxon>Clostridia</taxon>
        <taxon>Eubacteriales</taxon>
        <taxon>Clostridiaceae</taxon>
        <taxon>Clostridiaceae incertae sedis</taxon>
        <taxon>Candidatus Limenecus</taxon>
    </lineage>
</organism>
<evidence type="ECO:0000313" key="4">
    <source>
        <dbReference type="EMBL" id="HIU93075.1"/>
    </source>
</evidence>
<comment type="caution">
    <text evidence="4">The sequence shown here is derived from an EMBL/GenBank/DDBJ whole genome shotgun (WGS) entry which is preliminary data.</text>
</comment>
<evidence type="ECO:0000259" key="3">
    <source>
        <dbReference type="Pfam" id="PF00535"/>
    </source>
</evidence>
<dbReference type="InterPro" id="IPR029044">
    <property type="entry name" value="Nucleotide-diphossugar_trans"/>
</dbReference>
<feature type="domain" description="Glycosyltransferase 2-like" evidence="3">
    <location>
        <begin position="5"/>
        <end position="168"/>
    </location>
</feature>
<protein>
    <submittedName>
        <fullName evidence="4">Glycosyltransferase</fullName>
    </submittedName>
</protein>
<evidence type="ECO:0000256" key="1">
    <source>
        <dbReference type="ARBA" id="ARBA00022676"/>
    </source>
</evidence>
<sequence>MTKISAILPVYNVEQYIKDCLDSIINQTMDDIEIICVNDGSLDNSLQVLEEYAQKDARIKIISQENQGQGIARNNGLKIANGEYITFIDPDDWVDVDMFEKLYKSAKKFDSDYVFCNSRIEEDLTGKSTPKSMKTKIKKITGYTLSEDKCFNINDIQKGQLRIFAGVNGFVFKKEFILSNDIKFPKGNLAEDTVFINDAFMCAQKISWCDNAFHHYRQRIGSCTNTKSARILCIFDNIESIKNNIIRRNKYETLKEEFDNFKVDAVLSAYNGIPDENMEEYFNKAQATLSKEMYKKLLKKIKNSNNFIENIFSVKNYRENARKYKIITVLGIKFRI</sequence>
<dbReference type="EMBL" id="DVOD01000059">
    <property type="protein sequence ID" value="HIU93075.1"/>
    <property type="molecule type" value="Genomic_DNA"/>
</dbReference>
<evidence type="ECO:0000256" key="2">
    <source>
        <dbReference type="ARBA" id="ARBA00022679"/>
    </source>
</evidence>
<gene>
    <name evidence="4" type="ORF">IAD26_08090</name>
</gene>
<keyword evidence="2" id="KW-0808">Transferase</keyword>
<dbReference type="Proteomes" id="UP000886748">
    <property type="component" value="Unassembled WGS sequence"/>
</dbReference>
<dbReference type="Pfam" id="PF00535">
    <property type="entry name" value="Glycos_transf_2"/>
    <property type="match status" value="1"/>
</dbReference>
<keyword evidence="1" id="KW-0328">Glycosyltransferase</keyword>
<dbReference type="CDD" id="cd00761">
    <property type="entry name" value="Glyco_tranf_GTA_type"/>
    <property type="match status" value="1"/>
</dbReference>
<reference evidence="4" key="1">
    <citation type="submission" date="2020-10" db="EMBL/GenBank/DDBJ databases">
        <authorList>
            <person name="Gilroy R."/>
        </authorList>
    </citation>
    <scope>NUCLEOTIDE SEQUENCE</scope>
    <source>
        <strain evidence="4">CHK154-7741</strain>
    </source>
</reference>
<dbReference type="AlphaFoldDB" id="A0A9D1N107"/>
<name>A0A9D1N107_9CLOT</name>
<dbReference type="PANTHER" id="PTHR22916:SF51">
    <property type="entry name" value="GLYCOSYLTRANSFERASE EPSH-RELATED"/>
    <property type="match status" value="1"/>
</dbReference>
<evidence type="ECO:0000313" key="5">
    <source>
        <dbReference type="Proteomes" id="UP000886748"/>
    </source>
</evidence>
<proteinExistence type="predicted"/>
<reference evidence="4" key="2">
    <citation type="journal article" date="2021" name="PeerJ">
        <title>Extensive microbial diversity within the chicken gut microbiome revealed by metagenomics and culture.</title>
        <authorList>
            <person name="Gilroy R."/>
            <person name="Ravi A."/>
            <person name="Getino M."/>
            <person name="Pursley I."/>
            <person name="Horton D.L."/>
            <person name="Alikhan N.F."/>
            <person name="Baker D."/>
            <person name="Gharbi K."/>
            <person name="Hall N."/>
            <person name="Watson M."/>
            <person name="Adriaenssens E.M."/>
            <person name="Foster-Nyarko E."/>
            <person name="Jarju S."/>
            <person name="Secka A."/>
            <person name="Antonio M."/>
            <person name="Oren A."/>
            <person name="Chaudhuri R.R."/>
            <person name="La Ragione R."/>
            <person name="Hildebrand F."/>
            <person name="Pallen M.J."/>
        </authorList>
    </citation>
    <scope>NUCLEOTIDE SEQUENCE</scope>
    <source>
        <strain evidence="4">CHK154-7741</strain>
    </source>
</reference>
<dbReference type="SUPFAM" id="SSF53448">
    <property type="entry name" value="Nucleotide-diphospho-sugar transferases"/>
    <property type="match status" value="1"/>
</dbReference>
<dbReference type="GO" id="GO:0016757">
    <property type="term" value="F:glycosyltransferase activity"/>
    <property type="evidence" value="ECO:0007669"/>
    <property type="project" value="UniProtKB-KW"/>
</dbReference>
<dbReference type="Gene3D" id="3.90.550.10">
    <property type="entry name" value="Spore Coat Polysaccharide Biosynthesis Protein SpsA, Chain A"/>
    <property type="match status" value="1"/>
</dbReference>
<dbReference type="PANTHER" id="PTHR22916">
    <property type="entry name" value="GLYCOSYLTRANSFERASE"/>
    <property type="match status" value="1"/>
</dbReference>